<organism evidence="2 3">
    <name type="scientific">Physcomitrium patens</name>
    <name type="common">Spreading-leaved earth moss</name>
    <name type="synonym">Physcomitrella patens</name>
    <dbReference type="NCBI Taxonomy" id="3218"/>
    <lineage>
        <taxon>Eukaryota</taxon>
        <taxon>Viridiplantae</taxon>
        <taxon>Streptophyta</taxon>
        <taxon>Embryophyta</taxon>
        <taxon>Bryophyta</taxon>
        <taxon>Bryophytina</taxon>
        <taxon>Bryopsida</taxon>
        <taxon>Funariidae</taxon>
        <taxon>Funariales</taxon>
        <taxon>Funariaceae</taxon>
        <taxon>Physcomitrium</taxon>
    </lineage>
</organism>
<feature type="region of interest" description="Disordered" evidence="1">
    <location>
        <begin position="28"/>
        <end position="52"/>
    </location>
</feature>
<reference evidence="2 3" key="1">
    <citation type="journal article" date="2008" name="Science">
        <title>The Physcomitrella genome reveals evolutionary insights into the conquest of land by plants.</title>
        <authorList>
            <person name="Rensing S."/>
            <person name="Lang D."/>
            <person name="Zimmer A."/>
            <person name="Terry A."/>
            <person name="Salamov A."/>
            <person name="Shapiro H."/>
            <person name="Nishiyama T."/>
            <person name="Perroud P.-F."/>
            <person name="Lindquist E."/>
            <person name="Kamisugi Y."/>
            <person name="Tanahashi T."/>
            <person name="Sakakibara K."/>
            <person name="Fujita T."/>
            <person name="Oishi K."/>
            <person name="Shin-I T."/>
            <person name="Kuroki Y."/>
            <person name="Toyoda A."/>
            <person name="Suzuki Y."/>
            <person name="Hashimoto A."/>
            <person name="Yamaguchi K."/>
            <person name="Sugano A."/>
            <person name="Kohara Y."/>
            <person name="Fujiyama A."/>
            <person name="Anterola A."/>
            <person name="Aoki S."/>
            <person name="Ashton N."/>
            <person name="Barbazuk W.B."/>
            <person name="Barker E."/>
            <person name="Bennetzen J."/>
            <person name="Bezanilla M."/>
            <person name="Blankenship R."/>
            <person name="Cho S.H."/>
            <person name="Dutcher S."/>
            <person name="Estelle M."/>
            <person name="Fawcett J.A."/>
            <person name="Gundlach H."/>
            <person name="Hanada K."/>
            <person name="Heyl A."/>
            <person name="Hicks K.A."/>
            <person name="Hugh J."/>
            <person name="Lohr M."/>
            <person name="Mayer K."/>
            <person name="Melkozernov A."/>
            <person name="Murata T."/>
            <person name="Nelson D."/>
            <person name="Pils B."/>
            <person name="Prigge M."/>
            <person name="Reiss B."/>
            <person name="Renner T."/>
            <person name="Rombauts S."/>
            <person name="Rushton P."/>
            <person name="Sanderfoot A."/>
            <person name="Schween G."/>
            <person name="Shiu S.-H."/>
            <person name="Stueber K."/>
            <person name="Theodoulou F.L."/>
            <person name="Tu H."/>
            <person name="Van de Peer Y."/>
            <person name="Verrier P.J."/>
            <person name="Waters E."/>
            <person name="Wood A."/>
            <person name="Yang L."/>
            <person name="Cove D."/>
            <person name="Cuming A."/>
            <person name="Hasebe M."/>
            <person name="Lucas S."/>
            <person name="Mishler D.B."/>
            <person name="Reski R."/>
            <person name="Grigoriev I."/>
            <person name="Quatrano R.S."/>
            <person name="Boore J.L."/>
        </authorList>
    </citation>
    <scope>NUCLEOTIDE SEQUENCE [LARGE SCALE GENOMIC DNA]</scope>
    <source>
        <strain evidence="2 3">cv. Gransden 2004</strain>
    </source>
</reference>
<keyword evidence="3" id="KW-1185">Reference proteome</keyword>
<name>A0A7I3Z9V3_PHYPA</name>
<evidence type="ECO:0000313" key="2">
    <source>
        <dbReference type="EnsemblPlants" id="PAC:32924841.CDS.1"/>
    </source>
</evidence>
<dbReference type="AlphaFoldDB" id="A0A7I3Z9V3"/>
<dbReference type="Gramene" id="Pp3c7_7790V3.2">
    <property type="protein sequence ID" value="PAC:32924841.CDS.1"/>
    <property type="gene ID" value="Pp3c7_7790"/>
</dbReference>
<proteinExistence type="predicted"/>
<evidence type="ECO:0000313" key="3">
    <source>
        <dbReference type="Proteomes" id="UP000006727"/>
    </source>
</evidence>
<dbReference type="EnsemblPlants" id="Pp3c7_7790V3.2">
    <property type="protein sequence ID" value="PAC:32924841.CDS.1"/>
    <property type="gene ID" value="Pp3c7_7790"/>
</dbReference>
<evidence type="ECO:0000256" key="1">
    <source>
        <dbReference type="SAM" id="MobiDB-lite"/>
    </source>
</evidence>
<reference evidence="2 3" key="2">
    <citation type="journal article" date="2018" name="Plant J.">
        <title>The Physcomitrella patens chromosome-scale assembly reveals moss genome structure and evolution.</title>
        <authorList>
            <person name="Lang D."/>
            <person name="Ullrich K.K."/>
            <person name="Murat F."/>
            <person name="Fuchs J."/>
            <person name="Jenkins J."/>
            <person name="Haas F.B."/>
            <person name="Piednoel M."/>
            <person name="Gundlach H."/>
            <person name="Van Bel M."/>
            <person name="Meyberg R."/>
            <person name="Vives C."/>
            <person name="Morata J."/>
            <person name="Symeonidi A."/>
            <person name="Hiss M."/>
            <person name="Muchero W."/>
            <person name="Kamisugi Y."/>
            <person name="Saleh O."/>
            <person name="Blanc G."/>
            <person name="Decker E.L."/>
            <person name="van Gessel N."/>
            <person name="Grimwood J."/>
            <person name="Hayes R.D."/>
            <person name="Graham S.W."/>
            <person name="Gunter L.E."/>
            <person name="McDaniel S.F."/>
            <person name="Hoernstein S.N.W."/>
            <person name="Larsson A."/>
            <person name="Li F.W."/>
            <person name="Perroud P.F."/>
            <person name="Phillips J."/>
            <person name="Ranjan P."/>
            <person name="Rokshar D.S."/>
            <person name="Rothfels C.J."/>
            <person name="Schneider L."/>
            <person name="Shu S."/>
            <person name="Stevenson D.W."/>
            <person name="Thummler F."/>
            <person name="Tillich M."/>
            <person name="Villarreal Aguilar J.C."/>
            <person name="Widiez T."/>
            <person name="Wong G.K."/>
            <person name="Wymore A."/>
            <person name="Zhang Y."/>
            <person name="Zimmer A.D."/>
            <person name="Quatrano R.S."/>
            <person name="Mayer K.F.X."/>
            <person name="Goodstein D."/>
            <person name="Casacuberta J.M."/>
            <person name="Vandepoele K."/>
            <person name="Reski R."/>
            <person name="Cuming A.C."/>
            <person name="Tuskan G.A."/>
            <person name="Maumus F."/>
            <person name="Salse J."/>
            <person name="Schmutz J."/>
            <person name="Rensing S.A."/>
        </authorList>
    </citation>
    <scope>NUCLEOTIDE SEQUENCE [LARGE SCALE GENOMIC DNA]</scope>
    <source>
        <strain evidence="2 3">cv. Gransden 2004</strain>
    </source>
</reference>
<sequence>MSTAVSEPRQNFAVHNDEQRILTANAARKSGRGFGKEDGESTAWLNPTMPVK</sequence>
<dbReference type="Proteomes" id="UP000006727">
    <property type="component" value="Chromosome 7"/>
</dbReference>
<dbReference type="EMBL" id="ABEU02000007">
    <property type="status" value="NOT_ANNOTATED_CDS"/>
    <property type="molecule type" value="Genomic_DNA"/>
</dbReference>
<reference evidence="2" key="3">
    <citation type="submission" date="2020-12" db="UniProtKB">
        <authorList>
            <consortium name="EnsemblPlants"/>
        </authorList>
    </citation>
    <scope>IDENTIFICATION</scope>
</reference>
<accession>A0A7I3Z9V3</accession>
<protein>
    <submittedName>
        <fullName evidence="2">Uncharacterized protein</fullName>
    </submittedName>
</protein>